<evidence type="ECO:0000313" key="1">
    <source>
        <dbReference type="EMBL" id="KKL78738.1"/>
    </source>
</evidence>
<proteinExistence type="predicted"/>
<dbReference type="EMBL" id="LAZR01023364">
    <property type="protein sequence ID" value="KKL78738.1"/>
    <property type="molecule type" value="Genomic_DNA"/>
</dbReference>
<name>A0A0F9EXB8_9ZZZZ</name>
<sequence>MERGKQWLAVSGSDSAVNWSRDAAFPGTVFNVNRGPKFFIVRKHNTAHRQREYWTGEAWTVVSYFAKEYDFGDALDIVEHRFHKMHKQPKIMRCDLFNHSVRMRDNK</sequence>
<comment type="caution">
    <text evidence="1">The sequence shown here is derived from an EMBL/GenBank/DDBJ whole genome shotgun (WGS) entry which is preliminary data.</text>
</comment>
<organism evidence="1">
    <name type="scientific">marine sediment metagenome</name>
    <dbReference type="NCBI Taxonomy" id="412755"/>
    <lineage>
        <taxon>unclassified sequences</taxon>
        <taxon>metagenomes</taxon>
        <taxon>ecological metagenomes</taxon>
    </lineage>
</organism>
<dbReference type="AlphaFoldDB" id="A0A0F9EXB8"/>
<gene>
    <name evidence="1" type="ORF">LCGC14_2021840</name>
</gene>
<accession>A0A0F9EXB8</accession>
<reference evidence="1" key="1">
    <citation type="journal article" date="2015" name="Nature">
        <title>Complex archaea that bridge the gap between prokaryotes and eukaryotes.</title>
        <authorList>
            <person name="Spang A."/>
            <person name="Saw J.H."/>
            <person name="Jorgensen S.L."/>
            <person name="Zaremba-Niedzwiedzka K."/>
            <person name="Martijn J."/>
            <person name="Lind A.E."/>
            <person name="van Eijk R."/>
            <person name="Schleper C."/>
            <person name="Guy L."/>
            <person name="Ettema T.J."/>
        </authorList>
    </citation>
    <scope>NUCLEOTIDE SEQUENCE</scope>
</reference>
<protein>
    <submittedName>
        <fullName evidence="1">Uncharacterized protein</fullName>
    </submittedName>
</protein>